<evidence type="ECO:0000256" key="1">
    <source>
        <dbReference type="SAM" id="Coils"/>
    </source>
</evidence>
<dbReference type="KEGG" id="aarg:Aargi30884_19970"/>
<feature type="coiled-coil region" evidence="1">
    <location>
        <begin position="781"/>
        <end position="815"/>
    </location>
</feature>
<dbReference type="InterPro" id="IPR027417">
    <property type="entry name" value="P-loop_NTPase"/>
</dbReference>
<dbReference type="EMBL" id="AP019695">
    <property type="protein sequence ID" value="BBK23094.1"/>
    <property type="molecule type" value="Genomic_DNA"/>
</dbReference>
<feature type="coiled-coil region" evidence="1">
    <location>
        <begin position="224"/>
        <end position="251"/>
    </location>
</feature>
<keyword evidence="3" id="KW-1185">Reference proteome</keyword>
<keyword evidence="1" id="KW-0175">Coiled coil</keyword>
<dbReference type="Pfam" id="PF13558">
    <property type="entry name" value="SbcC_Walker_B"/>
    <property type="match status" value="1"/>
</dbReference>
<dbReference type="SUPFAM" id="SSF52540">
    <property type="entry name" value="P-loop containing nucleoside triphosphate hydrolases"/>
    <property type="match status" value="1"/>
</dbReference>
<reference evidence="3" key="1">
    <citation type="submission" date="2019-05" db="EMBL/GenBank/DDBJ databases">
        <title>Complete genome sequencing of Absiella argi strain JCM 30884.</title>
        <authorList>
            <person name="Sakamoto M."/>
            <person name="Murakami T."/>
            <person name="Mori H."/>
        </authorList>
    </citation>
    <scope>NUCLEOTIDE SEQUENCE [LARGE SCALE GENOMIC DNA]</scope>
    <source>
        <strain evidence="3">JCM 30884</strain>
    </source>
</reference>
<name>A0A6N4TKS3_9FIRM</name>
<accession>A0A6N4TKS3</accession>
<dbReference type="Gene3D" id="3.40.50.300">
    <property type="entry name" value="P-loop containing nucleotide triphosphate hydrolases"/>
    <property type="match status" value="1"/>
</dbReference>
<feature type="coiled-coil region" evidence="1">
    <location>
        <begin position="722"/>
        <end position="753"/>
    </location>
</feature>
<proteinExistence type="predicted"/>
<evidence type="ECO:0000313" key="2">
    <source>
        <dbReference type="EMBL" id="BBK23094.1"/>
    </source>
</evidence>
<feature type="coiled-coil region" evidence="1">
    <location>
        <begin position="298"/>
        <end position="467"/>
    </location>
</feature>
<gene>
    <name evidence="2" type="ORF">Aargi30884_19970</name>
</gene>
<feature type="coiled-coil region" evidence="1">
    <location>
        <begin position="537"/>
        <end position="571"/>
    </location>
</feature>
<protein>
    <submittedName>
        <fullName evidence="2">TIGR02680 family protein</fullName>
    </submittedName>
</protein>
<evidence type="ECO:0000313" key="3">
    <source>
        <dbReference type="Proteomes" id="UP000464754"/>
    </source>
</evidence>
<feature type="coiled-coil region" evidence="1">
    <location>
        <begin position="603"/>
        <end position="630"/>
    </location>
</feature>
<dbReference type="NCBIfam" id="TIGR02680">
    <property type="entry name" value="TIGR02680 family protein"/>
    <property type="match status" value="1"/>
</dbReference>
<organism evidence="2 3">
    <name type="scientific">Amedibacterium intestinale</name>
    <dbReference type="NCBI Taxonomy" id="2583452"/>
    <lineage>
        <taxon>Bacteria</taxon>
        <taxon>Bacillati</taxon>
        <taxon>Bacillota</taxon>
        <taxon>Erysipelotrichia</taxon>
        <taxon>Erysipelotrichales</taxon>
        <taxon>Erysipelotrichaceae</taxon>
        <taxon>Amedibacterium</taxon>
    </lineage>
</organism>
<dbReference type="Proteomes" id="UP000464754">
    <property type="component" value="Chromosome"/>
</dbReference>
<dbReference type="RefSeq" id="WP_163052189.1">
    <property type="nucleotide sequence ID" value="NZ_AP019695.1"/>
</dbReference>
<dbReference type="InterPro" id="IPR013496">
    <property type="entry name" value="CHP02680"/>
</dbReference>
<sequence>MEFVSKWHPNRMGMVDFWYYTNEEFHFDHGHMLLRGSNGSGKSVTMQSFIPLLLDGNKSSERLDPFGTRSRKIENYLLEEEGGRDDRIGYLYLEFKREESDTYKTIGMGLHARKGKPLDTWYFVIEDNRRIGVDIQLMQNDLAISRQSLKNLIQEQLYTSQKVYCEKVNQALFGFERIEEFKEAIDLLLQLRSPKLSNSLKPSMLNEILNNSLRPLSEEDLRPMSEAISNMDNIKDQLDALKQSRQSANAIYQVYEQYGKALLYEKLHLYQNAYKEEEMQKKKQDSFYREQEENKKIKEECLEKQKDYQRKIELLKKEEEDLNASDRLRLVKEVQNLEKEYAQLKEELQRKLQALDKKETQYHETKKEYKKQKDEYEVLCMQIDEKLKEMDDLQEELQLEEHDAFRLEFQEETTKDYDFTYTLRFVKEKEENLRQVILKLKEYTSQKEVLEQLIDSCQQREDEVQKQRSLVSKYESLYDEMLDEYREGMNSWYASLKQLHIEKSALEDMQKFLSEYEERKTFLPIQNIIQQAFHIDKEQLSTTRIQLENEQRLVQKELLRLHQEIEEWENKEDPMPFIEDGRKQNRAFLDKQGISYRPLYTLLEFDEQVNEELKGQIEEYLQRSRLLNALLVHKDQKETILKKEIGSFDDYVFTDKEVEYLSSWYLKGNTLQELYQSLFAFFEELHISVNGLSFDEDGYQMHAIYGTLAKDKQVVFVGKKAREQYRKDKIEELKALKEEQQKEETRLKDKIADILGKEEILKEESASFLTEDDLQKALLMWKEEEGRLSLLERSLNEAKKRVEEKQAMLQKLYLDVQKMASSFPVKLQVEAFEEYRSSFEDYKQYLQDICTMYPSSRKALEMKLYLSVKLNELEEDIDTVKYEKDQLDEQSILKQQLLVQKQQQLKELGGDDITKRLQEISDLLIRLPKEQLQNERKLGSLEEAEIKINEELRHLEVDLQEKEQTTALYLDILKEQVENGCIRIPLEEYDDLVVTVMLYEKQNPIQKKSDTLKGDVQGVFYAQRGSLQDYQVSFTMDDLWEEVDGISSRIHLKAKFHGKQLPFEQLLEQLDTAIETQKHLLEDSDRHLFEDILVNIISKKIRIRIQDSKHWVETMNRYMNAMTDSSSGLRLSLQWRNKKAESEEELDTKELVELLQKDVGMLKESDLKKLSTHFRSRIESVRRIMDEEDNMQSFHQLMRVVMDYRQWFEFRILAQKAKDTKKELTNQLFFSFSGGEKAMAMYVPLFSAVAAKFESSRKDAPLLIALDEAFAGVDDKNISIMFALIEKFNFDYIMNSQVLWGDYPTVHHLAIYELFRPDNARFVTVIPYEWDGKVKRMKME</sequence>